<reference evidence="1" key="1">
    <citation type="submission" date="2011-11" db="EMBL/GenBank/DDBJ databases">
        <title>The Genome Sequence of Fusarium oxysporum PHW808.</title>
        <authorList>
            <consortium name="The Broad Institute Genome Sequencing Platform"/>
            <person name="Ma L.-J."/>
            <person name="Gale L.R."/>
            <person name="Schwartz D.C."/>
            <person name="Zhou S."/>
            <person name="Corby-Kistler H."/>
            <person name="Young S.K."/>
            <person name="Zeng Q."/>
            <person name="Gargeya S."/>
            <person name="Fitzgerald M."/>
            <person name="Haas B."/>
            <person name="Abouelleil A."/>
            <person name="Alvarado L."/>
            <person name="Arachchi H.M."/>
            <person name="Berlin A."/>
            <person name="Brown A."/>
            <person name="Chapman S.B."/>
            <person name="Chen Z."/>
            <person name="Dunbar C."/>
            <person name="Freedman E."/>
            <person name="Gearin G."/>
            <person name="Goldberg J."/>
            <person name="Griggs A."/>
            <person name="Gujja S."/>
            <person name="Heiman D."/>
            <person name="Howarth C."/>
            <person name="Larson L."/>
            <person name="Lui A."/>
            <person name="MacDonald P.J.P."/>
            <person name="Montmayeur A."/>
            <person name="Murphy C."/>
            <person name="Neiman D."/>
            <person name="Pearson M."/>
            <person name="Priest M."/>
            <person name="Roberts A."/>
            <person name="Saif S."/>
            <person name="Shea T."/>
            <person name="Shenoy N."/>
            <person name="Sisk P."/>
            <person name="Stolte C."/>
            <person name="Sykes S."/>
            <person name="Wortman J."/>
            <person name="Nusbaum C."/>
            <person name="Birren B."/>
        </authorList>
    </citation>
    <scope>NUCLEOTIDE SEQUENCE [LARGE SCALE GENOMIC DNA]</scope>
    <source>
        <strain evidence="1">54008</strain>
    </source>
</reference>
<protein>
    <submittedName>
        <fullName evidence="1">Uncharacterized protein</fullName>
    </submittedName>
</protein>
<dbReference type="HOGENOM" id="CLU_3359752_0_0_1"/>
<accession>X0GKW3</accession>
<dbReference type="Proteomes" id="UP000030676">
    <property type="component" value="Unassembled WGS sequence"/>
</dbReference>
<proteinExistence type="predicted"/>
<reference evidence="1" key="2">
    <citation type="submission" date="2014-03" db="EMBL/GenBank/DDBJ databases">
        <title>The Genome Annotation of Fusarium oxysporum PHW808.</title>
        <authorList>
            <consortium name="The Broad Institute Genomics Platform"/>
            <person name="Ma L.-J."/>
            <person name="Corby-Kistler H."/>
            <person name="Broz K."/>
            <person name="Gale L.R."/>
            <person name="Jonkers W."/>
            <person name="O'Donnell K."/>
            <person name="Ploetz R."/>
            <person name="Steinberg C."/>
            <person name="Schwartz D.C."/>
            <person name="VanEtten H."/>
            <person name="Zhou S."/>
            <person name="Young S.K."/>
            <person name="Zeng Q."/>
            <person name="Gargeya S."/>
            <person name="Fitzgerald M."/>
            <person name="Abouelleil A."/>
            <person name="Alvarado L."/>
            <person name="Chapman S.B."/>
            <person name="Gainer-Dewar J."/>
            <person name="Goldberg J."/>
            <person name="Griggs A."/>
            <person name="Gujja S."/>
            <person name="Hansen M."/>
            <person name="Howarth C."/>
            <person name="Imamovic A."/>
            <person name="Ireland A."/>
            <person name="Larimer J."/>
            <person name="McCowan C."/>
            <person name="Murphy C."/>
            <person name="Pearson M."/>
            <person name="Poon T.W."/>
            <person name="Priest M."/>
            <person name="Roberts A."/>
            <person name="Saif S."/>
            <person name="Shea T."/>
            <person name="Sykes S."/>
            <person name="Wortman J."/>
            <person name="Nusbaum C."/>
            <person name="Birren B."/>
        </authorList>
    </citation>
    <scope>NUCLEOTIDE SEQUENCE</scope>
    <source>
        <strain evidence="1">54008</strain>
    </source>
</reference>
<evidence type="ECO:0000313" key="1">
    <source>
        <dbReference type="EMBL" id="EXL64257.1"/>
    </source>
</evidence>
<sequence length="36" mass="4088">MGPSVDDFTTLVSRDKRVKEEVRGLYEEYAPRGSKA</sequence>
<gene>
    <name evidence="1" type="ORF">FOPG_19475</name>
</gene>
<dbReference type="EMBL" id="KK034228">
    <property type="protein sequence ID" value="EXL64257.1"/>
    <property type="molecule type" value="Genomic_DNA"/>
</dbReference>
<organism evidence="1">
    <name type="scientific">Fusarium oxysporum f. sp. conglutinans race 2 54008</name>
    <dbReference type="NCBI Taxonomy" id="1089457"/>
    <lineage>
        <taxon>Eukaryota</taxon>
        <taxon>Fungi</taxon>
        <taxon>Dikarya</taxon>
        <taxon>Ascomycota</taxon>
        <taxon>Pezizomycotina</taxon>
        <taxon>Sordariomycetes</taxon>
        <taxon>Hypocreomycetidae</taxon>
        <taxon>Hypocreales</taxon>
        <taxon>Nectriaceae</taxon>
        <taxon>Fusarium</taxon>
        <taxon>Fusarium oxysporum species complex</taxon>
    </lineage>
</organism>
<dbReference type="AlphaFoldDB" id="X0GKW3"/>
<name>X0GKW3_FUSOX</name>